<keyword evidence="6 7" id="KW-0030">Aminoacyl-tRNA synthetase</keyword>
<comment type="caution">
    <text evidence="7">Lacks conserved residue(s) required for the propagation of feature annotation.</text>
</comment>
<keyword evidence="3 7" id="KW-0547">Nucleotide-binding</keyword>
<dbReference type="EC" id="6.1.1.17" evidence="7"/>
<keyword evidence="4 7" id="KW-0067">ATP-binding</keyword>
<evidence type="ECO:0000313" key="11">
    <source>
        <dbReference type="Proteomes" id="UP000658258"/>
    </source>
</evidence>
<dbReference type="GO" id="GO:0016874">
    <property type="term" value="F:ligase activity"/>
    <property type="evidence" value="ECO:0007669"/>
    <property type="project" value="UniProtKB-KW"/>
</dbReference>
<keyword evidence="7" id="KW-0963">Cytoplasm</keyword>
<dbReference type="CDD" id="cd00808">
    <property type="entry name" value="GluRS_core"/>
    <property type="match status" value="1"/>
</dbReference>
<dbReference type="Gene3D" id="1.10.10.350">
    <property type="match status" value="1"/>
</dbReference>
<evidence type="ECO:0000256" key="6">
    <source>
        <dbReference type="ARBA" id="ARBA00023146"/>
    </source>
</evidence>
<keyword evidence="11" id="KW-1185">Reference proteome</keyword>
<gene>
    <name evidence="7 10" type="primary">gltX</name>
    <name evidence="10" type="ORF">GCM10011340_10070</name>
</gene>
<dbReference type="PANTHER" id="PTHR43311:SF2">
    <property type="entry name" value="GLUTAMATE--TRNA LIGASE, MITOCHONDRIAL-RELATED"/>
    <property type="match status" value="1"/>
</dbReference>
<dbReference type="SUPFAM" id="SSF52374">
    <property type="entry name" value="Nucleotidylyl transferase"/>
    <property type="match status" value="1"/>
</dbReference>
<dbReference type="InterPro" id="IPR000924">
    <property type="entry name" value="Glu/Gln-tRNA-synth"/>
</dbReference>
<dbReference type="InterPro" id="IPR020058">
    <property type="entry name" value="Glu/Gln-tRNA-synth_Ib_cat-dom"/>
</dbReference>
<proteinExistence type="inferred from homology"/>
<dbReference type="Gene3D" id="3.40.50.620">
    <property type="entry name" value="HUPs"/>
    <property type="match status" value="1"/>
</dbReference>
<comment type="caution">
    <text evidence="10">The sequence shown here is derived from an EMBL/GenBank/DDBJ whole genome shotgun (WGS) entry which is preliminary data.</text>
</comment>
<keyword evidence="2 7" id="KW-0436">Ligase</keyword>
<comment type="catalytic activity">
    <reaction evidence="7">
        <text>tRNA(Glu) + L-glutamate + ATP = L-glutamyl-tRNA(Glu) + AMP + diphosphate</text>
        <dbReference type="Rhea" id="RHEA:23540"/>
        <dbReference type="Rhea" id="RHEA-COMP:9663"/>
        <dbReference type="Rhea" id="RHEA-COMP:9680"/>
        <dbReference type="ChEBI" id="CHEBI:29985"/>
        <dbReference type="ChEBI" id="CHEBI:30616"/>
        <dbReference type="ChEBI" id="CHEBI:33019"/>
        <dbReference type="ChEBI" id="CHEBI:78442"/>
        <dbReference type="ChEBI" id="CHEBI:78520"/>
        <dbReference type="ChEBI" id="CHEBI:456215"/>
        <dbReference type="EC" id="6.1.1.17"/>
    </reaction>
</comment>
<feature type="domain" description="Aminoacyl-tRNA synthetase class I anticodon-binding" evidence="9">
    <location>
        <begin position="362"/>
        <end position="496"/>
    </location>
</feature>
<evidence type="ECO:0000259" key="9">
    <source>
        <dbReference type="Pfam" id="PF19269"/>
    </source>
</evidence>
<sequence length="501" mass="56680">MSVRVRFAPSPTGALHIGGVRTALYNYLFAKKHKGTFILRIEDTDQTRFVPGAEAYIEESLKWAGIVPDEGVNYGGSFGPYRQSERKETYLSFAQRLVQEGKAYYAFDTPEELDAMRERLKEARVANPQYNAVTRMQMTNSLTLSEEETQARIDAGEPYVIRVKLPRNEDVRFKDIVRGWVVVNTATLDDKVLLKSDGMPTYHLANIVDDHLMEISHVIRGEEWLPSAPLHIMLYRYFGWQAPEFAHLPLLLKPDGNGKLSKRAADQLGFPIFPLNWQDPDTGELSVGFREAGYLPDAFINFLALLGWNPGGEKELFSMNDLIDAFSLEKINKAGAKFDIEKAKWFNQQYLKFMDENDLTARFLELLDREVEPDRAKAIAVSLKERVTFIQEMPEAGRFYFEAPNTYDEKVARKKWSNEAAEKLTEYVQALKEQQTLDAGVAKETLQKILEKDGTPIGKVMPALRLALTGQAGGPDLMEIVALLGADEVSERIKKAADVLK</sequence>
<dbReference type="InterPro" id="IPR049940">
    <property type="entry name" value="GluQ/Sye"/>
</dbReference>
<comment type="similarity">
    <text evidence="1 7">Belongs to the class-I aminoacyl-tRNA synthetase family. Glutamate--tRNA ligase type 1 subfamily.</text>
</comment>
<keyword evidence="5 7" id="KW-0648">Protein biosynthesis</keyword>
<protein>
    <recommendedName>
        <fullName evidence="7">Glutamate--tRNA ligase</fullName>
        <ecNumber evidence="7">6.1.1.17</ecNumber>
    </recommendedName>
    <alternativeName>
        <fullName evidence="7">Glutamyl-tRNA synthetase</fullName>
        <shortName evidence="7">GluRS</shortName>
    </alternativeName>
</protein>
<dbReference type="InterPro" id="IPR033910">
    <property type="entry name" value="GluRS_core"/>
</dbReference>
<evidence type="ECO:0000256" key="7">
    <source>
        <dbReference type="HAMAP-Rule" id="MF_00022"/>
    </source>
</evidence>
<comment type="subunit">
    <text evidence="7">Monomer.</text>
</comment>
<dbReference type="SUPFAM" id="SSF48163">
    <property type="entry name" value="An anticodon-binding domain of class I aminoacyl-tRNA synthetases"/>
    <property type="match status" value="1"/>
</dbReference>
<evidence type="ECO:0000256" key="5">
    <source>
        <dbReference type="ARBA" id="ARBA00022917"/>
    </source>
</evidence>
<dbReference type="NCBIfam" id="TIGR00464">
    <property type="entry name" value="gltX_bact"/>
    <property type="match status" value="1"/>
</dbReference>
<dbReference type="Pfam" id="PF19269">
    <property type="entry name" value="Anticodon_2"/>
    <property type="match status" value="1"/>
</dbReference>
<dbReference type="PANTHER" id="PTHR43311">
    <property type="entry name" value="GLUTAMATE--TRNA LIGASE"/>
    <property type="match status" value="1"/>
</dbReference>
<evidence type="ECO:0000256" key="1">
    <source>
        <dbReference type="ARBA" id="ARBA00007894"/>
    </source>
</evidence>
<dbReference type="InterPro" id="IPR008925">
    <property type="entry name" value="aa_tRNA-synth_I_cd-bd_sf"/>
</dbReference>
<dbReference type="RefSeq" id="WP_189629090.1">
    <property type="nucleotide sequence ID" value="NZ_BNAG01000001.1"/>
</dbReference>
<feature type="short sequence motif" description="'KMSKS' region" evidence="7">
    <location>
        <begin position="259"/>
        <end position="263"/>
    </location>
</feature>
<feature type="binding site" evidence="7">
    <location>
        <position position="262"/>
    </location>
    <ligand>
        <name>ATP</name>
        <dbReference type="ChEBI" id="CHEBI:30616"/>
    </ligand>
</feature>
<dbReference type="InterPro" id="IPR014729">
    <property type="entry name" value="Rossmann-like_a/b/a_fold"/>
</dbReference>
<dbReference type="InterPro" id="IPR020751">
    <property type="entry name" value="aa-tRNA-synth_I_codon-bd_sub2"/>
</dbReference>
<name>A0ABQ3I235_9BACT</name>
<dbReference type="Pfam" id="PF00749">
    <property type="entry name" value="tRNA-synt_1c"/>
    <property type="match status" value="1"/>
</dbReference>
<reference evidence="11" key="1">
    <citation type="journal article" date="2019" name="Int. J. Syst. Evol. Microbiol.">
        <title>The Global Catalogue of Microorganisms (GCM) 10K type strain sequencing project: providing services to taxonomists for standard genome sequencing and annotation.</title>
        <authorList>
            <consortium name="The Broad Institute Genomics Platform"/>
            <consortium name="The Broad Institute Genome Sequencing Center for Infectious Disease"/>
            <person name="Wu L."/>
            <person name="Ma J."/>
        </authorList>
    </citation>
    <scope>NUCLEOTIDE SEQUENCE [LARGE SCALE GENOMIC DNA]</scope>
    <source>
        <strain evidence="11">CGMCC 1.15111</strain>
    </source>
</reference>
<dbReference type="HAMAP" id="MF_00022">
    <property type="entry name" value="Glu_tRNA_synth_type1"/>
    <property type="match status" value="1"/>
</dbReference>
<dbReference type="InterPro" id="IPR001412">
    <property type="entry name" value="aa-tRNA-synth_I_CS"/>
</dbReference>
<dbReference type="PRINTS" id="PR00987">
    <property type="entry name" value="TRNASYNTHGLU"/>
</dbReference>
<evidence type="ECO:0000256" key="3">
    <source>
        <dbReference type="ARBA" id="ARBA00022741"/>
    </source>
</evidence>
<evidence type="ECO:0000256" key="4">
    <source>
        <dbReference type="ARBA" id="ARBA00022840"/>
    </source>
</evidence>
<organism evidence="10 11">
    <name type="scientific">Roseivirga thermotolerans</name>
    <dbReference type="NCBI Taxonomy" id="1758176"/>
    <lineage>
        <taxon>Bacteria</taxon>
        <taxon>Pseudomonadati</taxon>
        <taxon>Bacteroidota</taxon>
        <taxon>Cytophagia</taxon>
        <taxon>Cytophagales</taxon>
        <taxon>Roseivirgaceae</taxon>
        <taxon>Roseivirga</taxon>
    </lineage>
</organism>
<dbReference type="EMBL" id="BNAG01000001">
    <property type="protein sequence ID" value="GHE57051.1"/>
    <property type="molecule type" value="Genomic_DNA"/>
</dbReference>
<evidence type="ECO:0000313" key="10">
    <source>
        <dbReference type="EMBL" id="GHE57051.1"/>
    </source>
</evidence>
<dbReference type="Proteomes" id="UP000658258">
    <property type="component" value="Unassembled WGS sequence"/>
</dbReference>
<dbReference type="InterPro" id="IPR045462">
    <property type="entry name" value="aa-tRNA-synth_I_cd-bd"/>
</dbReference>
<accession>A0ABQ3I235</accession>
<comment type="function">
    <text evidence="7">Catalyzes the attachment of glutamate to tRNA(Glu) in a two-step reaction: glutamate is first activated by ATP to form Glu-AMP and then transferred to the acceptor end of tRNA(Glu).</text>
</comment>
<evidence type="ECO:0000256" key="2">
    <source>
        <dbReference type="ARBA" id="ARBA00022598"/>
    </source>
</evidence>
<feature type="short sequence motif" description="'HIGH' region" evidence="7">
    <location>
        <begin position="9"/>
        <end position="19"/>
    </location>
</feature>
<comment type="subcellular location">
    <subcellularLocation>
        <location evidence="7">Cytoplasm</location>
    </subcellularLocation>
</comment>
<dbReference type="PROSITE" id="PS00178">
    <property type="entry name" value="AA_TRNA_LIGASE_I"/>
    <property type="match status" value="1"/>
</dbReference>
<evidence type="ECO:0000259" key="8">
    <source>
        <dbReference type="Pfam" id="PF00749"/>
    </source>
</evidence>
<dbReference type="InterPro" id="IPR004527">
    <property type="entry name" value="Glu-tRNA-ligase_bac/mito"/>
</dbReference>
<feature type="domain" description="Glutamyl/glutaminyl-tRNA synthetase class Ib catalytic" evidence="8">
    <location>
        <begin position="3"/>
        <end position="345"/>
    </location>
</feature>